<keyword evidence="1" id="KW-0812">Transmembrane</keyword>
<evidence type="ECO:0000313" key="2">
    <source>
        <dbReference type="EMBL" id="AZI34160.1"/>
    </source>
</evidence>
<dbReference type="AlphaFoldDB" id="A0A3G8XLC9"/>
<evidence type="ECO:0000313" key="3">
    <source>
        <dbReference type="Proteomes" id="UP000270185"/>
    </source>
</evidence>
<feature type="transmembrane region" description="Helical" evidence="1">
    <location>
        <begin position="145"/>
        <end position="162"/>
    </location>
</feature>
<accession>A0A3G8XLC9</accession>
<evidence type="ECO:0000256" key="1">
    <source>
        <dbReference type="SAM" id="Phobius"/>
    </source>
</evidence>
<gene>
    <name evidence="2" type="ORF">EIB73_13680</name>
</gene>
<dbReference type="EMBL" id="CP034159">
    <property type="protein sequence ID" value="AZI34160.1"/>
    <property type="molecule type" value="Genomic_DNA"/>
</dbReference>
<dbReference type="RefSeq" id="WP_125025796.1">
    <property type="nucleotide sequence ID" value="NZ_CP034159.1"/>
</dbReference>
<proteinExistence type="predicted"/>
<dbReference type="Proteomes" id="UP000270185">
    <property type="component" value="Chromosome"/>
</dbReference>
<sequence>MQDVKTALEDFGIDKQEILDLLEQEKLIDAIRIFDTRTKLDLANTLSLLQSIQNGEDQFIFRHKPKGDSLNVSYKNEGGKVGLNLREGNGEEKRVFPDDRDWPKVKKAFGPLPEIAEYEKEYLKDTINDSKKSALFVQESFWSKWKPLLIIMALIVLGYFIYQKF</sequence>
<dbReference type="OrthoDB" id="1254120at2"/>
<reference evidence="3" key="1">
    <citation type="submission" date="2018-11" db="EMBL/GenBank/DDBJ databases">
        <title>Proposal to divide the Flavobacteriaceae and reorganize its genera based on Amino Acid Identity values calculated from whole genome sequences.</title>
        <authorList>
            <person name="Nicholson A.C."/>
            <person name="Gulvik C.A."/>
            <person name="Whitney A.M."/>
            <person name="Humrighouse B.W."/>
            <person name="Bell M."/>
            <person name="Holmes B."/>
            <person name="Steigerwalt A.G."/>
            <person name="Villarma A."/>
            <person name="Sheth M."/>
            <person name="Batra D."/>
            <person name="Pryor J."/>
            <person name="Bernardet J.-F."/>
            <person name="Hugo C."/>
            <person name="Kampfer P."/>
            <person name="Newman J.D."/>
            <person name="McQuiston J.R."/>
        </authorList>
    </citation>
    <scope>NUCLEOTIDE SEQUENCE [LARGE SCALE GENOMIC DNA]</scope>
    <source>
        <strain evidence="3">G0081</strain>
    </source>
</reference>
<protein>
    <submittedName>
        <fullName evidence="2">Uncharacterized protein</fullName>
    </submittedName>
</protein>
<organism evidence="2 3">
    <name type="scientific">Kaistella carnis</name>
    <dbReference type="NCBI Taxonomy" id="1241979"/>
    <lineage>
        <taxon>Bacteria</taxon>
        <taxon>Pseudomonadati</taxon>
        <taxon>Bacteroidota</taxon>
        <taxon>Flavobacteriia</taxon>
        <taxon>Flavobacteriales</taxon>
        <taxon>Weeksellaceae</taxon>
        <taxon>Chryseobacterium group</taxon>
        <taxon>Kaistella</taxon>
    </lineage>
</organism>
<keyword evidence="1" id="KW-1133">Transmembrane helix</keyword>
<name>A0A3G8XLC9_9FLAO</name>
<dbReference type="KEGG" id="ccas:EIB73_13680"/>
<keyword evidence="3" id="KW-1185">Reference proteome</keyword>
<keyword evidence="1" id="KW-0472">Membrane</keyword>